<dbReference type="GO" id="GO:0000502">
    <property type="term" value="C:proteasome complex"/>
    <property type="evidence" value="ECO:0007669"/>
    <property type="project" value="UniProtKB-KW"/>
</dbReference>
<keyword evidence="10" id="KW-1185">Reference proteome</keyword>
<dbReference type="GO" id="GO:0005634">
    <property type="term" value="C:nucleus"/>
    <property type="evidence" value="ECO:0007669"/>
    <property type="project" value="TreeGrafter"/>
</dbReference>
<dbReference type="Pfam" id="PF01764">
    <property type="entry name" value="Lipase_3"/>
    <property type="match status" value="1"/>
</dbReference>
<dbReference type="GO" id="GO:0036503">
    <property type="term" value="P:ERAD pathway"/>
    <property type="evidence" value="ECO:0007669"/>
    <property type="project" value="TreeGrafter"/>
</dbReference>
<feature type="domain" description="Proteasome component Ecm29 N-terminal" evidence="7">
    <location>
        <begin position="14"/>
        <end position="548"/>
    </location>
</feature>
<dbReference type="GO" id="GO:0005737">
    <property type="term" value="C:cytoplasm"/>
    <property type="evidence" value="ECO:0007669"/>
    <property type="project" value="UniProtKB-SubCell"/>
</dbReference>
<feature type="domain" description="Proteasome adapter and scaffold protein ECM29 HEAT-repeat" evidence="8">
    <location>
        <begin position="1349"/>
        <end position="1513"/>
    </location>
</feature>
<name>A0A168A4S2_9EURO</name>
<dbReference type="GO" id="GO:0006629">
    <property type="term" value="P:lipid metabolic process"/>
    <property type="evidence" value="ECO:0007669"/>
    <property type="project" value="InterPro"/>
</dbReference>
<evidence type="ECO:0000256" key="4">
    <source>
        <dbReference type="ARBA" id="ARBA00022942"/>
    </source>
</evidence>
<feature type="domain" description="Fungal lipase-type" evidence="6">
    <location>
        <begin position="2010"/>
        <end position="2169"/>
    </location>
</feature>
<evidence type="ECO:0000256" key="3">
    <source>
        <dbReference type="ARBA" id="ARBA00022737"/>
    </source>
</evidence>
<comment type="caution">
    <text evidence="9">The sequence shown here is derived from an EMBL/GenBank/DDBJ whole genome shotgun (WGS) entry which is preliminary data.</text>
</comment>
<dbReference type="GO" id="GO:0060090">
    <property type="term" value="F:molecular adaptor activity"/>
    <property type="evidence" value="ECO:0007669"/>
    <property type="project" value="InterPro"/>
</dbReference>
<dbReference type="InterPro" id="IPR011989">
    <property type="entry name" value="ARM-like"/>
</dbReference>
<comment type="subcellular location">
    <subcellularLocation>
        <location evidence="1">Cytoplasm</location>
    </subcellularLocation>
</comment>
<dbReference type="InterPro" id="IPR029058">
    <property type="entry name" value="AB_hydrolase_fold"/>
</dbReference>
<keyword evidence="3" id="KW-0677">Repeat</keyword>
<dbReference type="InterPro" id="IPR016024">
    <property type="entry name" value="ARM-type_fold"/>
</dbReference>
<feature type="region of interest" description="Disordered" evidence="5">
    <location>
        <begin position="2204"/>
        <end position="2231"/>
    </location>
</feature>
<proteinExistence type="predicted"/>
<dbReference type="Proteomes" id="UP000242877">
    <property type="component" value="Unassembled WGS sequence"/>
</dbReference>
<accession>A0A168A4S2</accession>
<dbReference type="CDD" id="cd00519">
    <property type="entry name" value="Lipase_3"/>
    <property type="match status" value="1"/>
</dbReference>
<dbReference type="Pfam" id="PF13001">
    <property type="entry name" value="ECM29_N"/>
    <property type="match status" value="1"/>
</dbReference>
<evidence type="ECO:0000256" key="1">
    <source>
        <dbReference type="ARBA" id="ARBA00004496"/>
    </source>
</evidence>
<sequence>MTEEDPVQALRLLNALEMRIALAETDAQLQTVLNKFLCPLLLKLGSITPAVRNKTISICQHIITRIRPSTEFQLPVSGLLDQFKKAQQSIIWNFDMIFIKMALERMDESKQAQLLPQLVDGIGKMGETKQGAMMFHLVLRVIPLYKLPERGTPEDERLRETLTMSDADARFLANWFTKVLLLSPAHIDTENPHPGLADNEFKFINNYLKFPEIWRPPDGLNVLTTKLAIGRWFASAIFQDSERFIASVIILADPTMKSMPDIGEAILKNSNFDLEDRQMISDLYALYIGRPTDDAIEPALPHIQIKVLEYLSKSVAATKQAQNIKEIISLTLGADEGEGDDQGHQPRVSLEMQKLRNMLFAFMTWVARMGSTNSLQSVIPMAIRTIKEYIARQGWPSPKASLNSTDQHARGLVYETVGILISKVDRTSPTQRILSADYDTVQWLLTSYCCDGTGHDITVSIDQALAGLLSALAKSINEEYNEENTALLASHQLRLCDLFTLFMLLEEGDKEPENGHVVLRNARYITLRFINRCMPFHNIAARWLNLIALGKSGTGERMEVIEEAQKGLDPYWYATTNALTASPLARTKKLTFPAFRELASYLFYQQDENRSLLLIPYRFTRTSKQSKGAFNAQRGIAHAASLAPAIAFSKNLLLYEAFTEAGIQIEGEADWEKFLNAKLVADEHNREIIRRYLNDRERRGVNKLFLAGALSGLLYTETETNRTFNPGECGRHFIEIASLASNELLSPIAKQTNFAAFENSIYGNDLGVQDIASRAFAILASHPDFDDDARGRVISQSVAIVKEWNTTKGAGLNRIRGALLVAADIVSRTYLRKNAASLPDGIVKELVGQIFDIVCDARDAELSNVAHQAIGQLGLASVITPEMLPRGTDGAGLKVIEALTSSAKKESESAMLALSCLTTVFGPESDITQDIQKRLSNLHEIRKPEVQFTVGEGLSIIALGWKSQALLTKFDVDAEMPKSQISETAILEMLDKIISGCNVPKPSLRKASAIWLLSLMRYCGQNNIIKTRLLRCQKAFIRLLSDRDELVQETASRGLTLVYDMGTQRMKDDLVKDLVKSFTNERSGPSDVFGGGQVTDDTEIFNPGAIPTGDGKSVTTYKDLVDLASEAGDPSLVYRFMSLASSNAIWSSRVAFGQFGLSNLFSDSAVSGHLNQNPKIYAKLFRYRFDPSPTVQKSMNDIWNVVVKDPNTVINEYFDVMMRDLLDAALDGKDWRGRQAGCLAIADLLQGRQLEQYEEYLDEILDKDFRVMDDIKDSVRDAALKLCAVLTGIVIRMLENGDALYNRRPRKMLAKIVPFMLGDHGMLSRSSEVRDNASKTLTKIIKRSPAKVLLPHIPDLLFHFLNYLTSREGGSFDYLYLNAGNYGVRGNDVDSVRLTHMRRSPLTEIIEVDLLDALNSADQDELEKVTERLEKVIRESVGLPTKIGASRVIMILCSKPAVFRNQADRFMKLVRKYIMDRNPTVSAAYSVSLGYLTRIASDAQVQATINFAKSLYFDTDTNEDSSTRRLVAGEIILAMSKHANDQLSRFSTAVLPFVFIAKHDQDDEVRMYFDKVWQEHVSGTRAISSLYFSENVELIRQYLDSPQWAIKHASALAVKDTVDALLGETTDNVIDKDRATILWPALDKAIGGRTWEGKEEVLHAFVRFWHGAEEFWECDEKLRTRVQNIILLEAKRTKSYYRPHGLRALGKFSRDHPEMQALKHAVAIVEKAVEDVTDKDKKDAGDDEKIDAKTEEDTLSAGVECILGCVMPDVDDETLLASAIEVIRKALEHSRKEALLSLYSGLTTLFRDTLDKIKKANQSPITNAARITINTLAQELLFCERTHTGLGFEAIRQKRAEASEAYFNLSIKAEDDKFRNMVESWYTEERSSQVRKALRVINAVIRQLHHLLQVGARQADIAVQKGHGVGSSSCEKDPECLLRLFEQLEEASRIADIAYCVPAPGIYKPFQCAGRCREFQGFELVKTWNTGAMLSDSTGYLALSHLPRRKRILLVFRGTYSLANVVADLSVAPQVYTPSVEDGDGEEFRCNNCTVHNGFLKSWLNARDTVIEDLERTVKNFPNYQLTVIGHSLGGAVAALAGLEFQLRGWQPEVITFGQPRVGNLKFSEFLDEKFQLDKQSEQVTATSLTSKSKSASFYRVTHVNDPIPLLPLSEWGYVPHSGEVYIDRAELPAAPSDLRLCTGRNDTSCSAGQEFKRKESSSAGGKSTDLLSDKGDTVQMPLIEDLSGKADQTPLVAQGIFHIPARFRMWELFVAHRDYFHRLGICRPHTSGL</sequence>
<dbReference type="Gene3D" id="1.25.10.10">
    <property type="entry name" value="Leucine-rich Repeat Variant"/>
    <property type="match status" value="3"/>
</dbReference>
<evidence type="ECO:0000259" key="6">
    <source>
        <dbReference type="Pfam" id="PF01764"/>
    </source>
</evidence>
<dbReference type="PANTHER" id="PTHR23346:SF19">
    <property type="entry name" value="PROTEASOME ADAPTER AND SCAFFOLD PROTEIN ECM29"/>
    <property type="match status" value="1"/>
</dbReference>
<gene>
    <name evidence="9" type="ORF">AAP_02259</name>
</gene>
<dbReference type="EMBL" id="AZGZ01000008">
    <property type="protein sequence ID" value="KZZ93467.1"/>
    <property type="molecule type" value="Genomic_DNA"/>
</dbReference>
<organism evidence="9 10">
    <name type="scientific">Ascosphaera apis ARSEF 7405</name>
    <dbReference type="NCBI Taxonomy" id="392613"/>
    <lineage>
        <taxon>Eukaryota</taxon>
        <taxon>Fungi</taxon>
        <taxon>Dikarya</taxon>
        <taxon>Ascomycota</taxon>
        <taxon>Pezizomycotina</taxon>
        <taxon>Eurotiomycetes</taxon>
        <taxon>Eurotiomycetidae</taxon>
        <taxon>Onygenales</taxon>
        <taxon>Ascosphaeraceae</taxon>
        <taxon>Ascosphaera</taxon>
    </lineage>
</organism>
<dbReference type="PANTHER" id="PTHR23346">
    <property type="entry name" value="TRANSLATIONAL ACTIVATOR GCN1-RELATED"/>
    <property type="match status" value="1"/>
</dbReference>
<evidence type="ECO:0000313" key="9">
    <source>
        <dbReference type="EMBL" id="KZZ93467.1"/>
    </source>
</evidence>
<evidence type="ECO:0000259" key="7">
    <source>
        <dbReference type="Pfam" id="PF13001"/>
    </source>
</evidence>
<evidence type="ECO:0000256" key="5">
    <source>
        <dbReference type="SAM" id="MobiDB-lite"/>
    </source>
</evidence>
<protein>
    <submittedName>
        <fullName evidence="9">Proteasome component</fullName>
    </submittedName>
</protein>
<dbReference type="OrthoDB" id="16066at2759"/>
<evidence type="ECO:0000259" key="8">
    <source>
        <dbReference type="Pfam" id="PF24492"/>
    </source>
</evidence>
<dbReference type="InterPro" id="IPR055443">
    <property type="entry name" value="HEAT_ECM29"/>
</dbReference>
<dbReference type="SUPFAM" id="SSF53474">
    <property type="entry name" value="alpha/beta-Hydrolases"/>
    <property type="match status" value="1"/>
</dbReference>
<keyword evidence="2" id="KW-0963">Cytoplasm</keyword>
<dbReference type="Pfam" id="PF24492">
    <property type="entry name" value="HEAT_ECM29"/>
    <property type="match status" value="1"/>
</dbReference>
<dbReference type="InterPro" id="IPR002921">
    <property type="entry name" value="Fungal_lipase-type"/>
</dbReference>
<reference evidence="9 10" key="1">
    <citation type="journal article" date="2016" name="Genome Biol. Evol.">
        <title>Divergent and convergent evolution of fungal pathogenicity.</title>
        <authorList>
            <person name="Shang Y."/>
            <person name="Xiao G."/>
            <person name="Zheng P."/>
            <person name="Cen K."/>
            <person name="Zhan S."/>
            <person name="Wang C."/>
        </authorList>
    </citation>
    <scope>NUCLEOTIDE SEQUENCE [LARGE SCALE GENOMIC DNA]</scope>
    <source>
        <strain evidence="9 10">ARSEF 7405</strain>
    </source>
</reference>
<dbReference type="Pfam" id="PF23731">
    <property type="entry name" value="ARM_ECM29_C"/>
    <property type="match status" value="1"/>
</dbReference>
<dbReference type="InterPro" id="IPR024372">
    <property type="entry name" value="Ecm29_N"/>
</dbReference>
<dbReference type="GO" id="GO:0043248">
    <property type="term" value="P:proteasome assembly"/>
    <property type="evidence" value="ECO:0007669"/>
    <property type="project" value="InterPro"/>
</dbReference>
<evidence type="ECO:0000256" key="2">
    <source>
        <dbReference type="ARBA" id="ARBA00022490"/>
    </source>
</evidence>
<evidence type="ECO:0000313" key="10">
    <source>
        <dbReference type="Proteomes" id="UP000242877"/>
    </source>
</evidence>
<dbReference type="Gene3D" id="3.40.50.1820">
    <property type="entry name" value="alpha/beta hydrolase"/>
    <property type="match status" value="1"/>
</dbReference>
<keyword evidence="4 9" id="KW-0647">Proteasome</keyword>
<dbReference type="SUPFAM" id="SSF48371">
    <property type="entry name" value="ARM repeat"/>
    <property type="match status" value="2"/>
</dbReference>
<dbReference type="VEuPathDB" id="FungiDB:AAP_02259"/>